<feature type="signal peptide" evidence="2">
    <location>
        <begin position="1"/>
        <end position="17"/>
    </location>
</feature>
<evidence type="ECO:0000313" key="5">
    <source>
        <dbReference type="Proteomes" id="UP001583280"/>
    </source>
</evidence>
<accession>A0ABR3YCK6</accession>
<dbReference type="SMART" id="SM00148">
    <property type="entry name" value="PLCXc"/>
    <property type="match status" value="1"/>
</dbReference>
<name>A0ABR3YCK6_9PEZI</name>
<dbReference type="InterPro" id="IPR017946">
    <property type="entry name" value="PLC-like_Pdiesterase_TIM-brl"/>
</dbReference>
<sequence>MRLSLLTTLACLAFSRAGQFKGIDDIWSFDLSDDERFTDWMGHLEDDVLLSQLIIPGTHNSMTDRIESNIFQSQNVPLAGQLLGGIRYIDISCRYIDYDIMVYHGVVNTGYSLGDVLNTMYDFLAEHPRETIILRIQEAFLGDPEAFISFIDRYFVPGTESDNRAAQYIYSRHPGDITIPTLGQARGKILILQDFETNPPGLYGIPWNSPFVSSYNHRIAPGSLFLRWKWKGVKENLSRIPSPYSNTLRITHTTASAGVSPINVAAKNGEKYGMNRHLGRHLMDGRNGCYGVIVMDFPGKNLIQEMMWRNDRYRPYKTVVTDFLDHTAPVMADEFDFRTVSVDEAPPVGLREDQDEASDDEFSPTLVR</sequence>
<evidence type="ECO:0000313" key="4">
    <source>
        <dbReference type="EMBL" id="KAL1886041.1"/>
    </source>
</evidence>
<feature type="region of interest" description="Disordered" evidence="1">
    <location>
        <begin position="346"/>
        <end position="368"/>
    </location>
</feature>
<gene>
    <name evidence="4" type="ORF">Cpir12675_006900</name>
</gene>
<comment type="caution">
    <text evidence="4">The sequence shown here is derived from an EMBL/GenBank/DDBJ whole genome shotgun (WGS) entry which is preliminary data.</text>
</comment>
<proteinExistence type="predicted"/>
<dbReference type="InterPro" id="IPR051057">
    <property type="entry name" value="PI-PLC_domain"/>
</dbReference>
<dbReference type="PROSITE" id="PS50007">
    <property type="entry name" value="PIPLC_X_DOMAIN"/>
    <property type="match status" value="1"/>
</dbReference>
<dbReference type="SUPFAM" id="SSF51695">
    <property type="entry name" value="PLC-like phosphodiesterases"/>
    <property type="match status" value="1"/>
</dbReference>
<reference evidence="4 5" key="1">
    <citation type="journal article" date="2024" name="IMA Fungus">
        <title>IMA Genome - F19 : A genome assembly and annotation guide to empower mycologists, including annotated draft genome sequences of Ceratocystis pirilliformis, Diaporthe australafricana, Fusarium ophioides, Paecilomyces lecythidis, and Sporothrix stenoceras.</title>
        <authorList>
            <person name="Aylward J."/>
            <person name="Wilson A.M."/>
            <person name="Visagie C.M."/>
            <person name="Spraker J."/>
            <person name="Barnes I."/>
            <person name="Buitendag C."/>
            <person name="Ceriani C."/>
            <person name="Del Mar Angel L."/>
            <person name="du Plessis D."/>
            <person name="Fuchs T."/>
            <person name="Gasser K."/>
            <person name="Kramer D."/>
            <person name="Li W."/>
            <person name="Munsamy K."/>
            <person name="Piso A."/>
            <person name="Price J.L."/>
            <person name="Sonnekus B."/>
            <person name="Thomas C."/>
            <person name="van der Nest A."/>
            <person name="van Dijk A."/>
            <person name="van Heerden A."/>
            <person name="van Vuuren N."/>
            <person name="Yilmaz N."/>
            <person name="Duong T.A."/>
            <person name="van der Merwe N.A."/>
            <person name="Wingfield M.J."/>
            <person name="Wingfield B.D."/>
        </authorList>
    </citation>
    <scope>NUCLEOTIDE SEQUENCE [LARGE SCALE GENOMIC DNA]</scope>
    <source>
        <strain evidence="4 5">CMW 12675</strain>
    </source>
</reference>
<dbReference type="InterPro" id="IPR000909">
    <property type="entry name" value="PLipase_C_PInositol-sp_X_dom"/>
</dbReference>
<feature type="compositionally biased region" description="Acidic residues" evidence="1">
    <location>
        <begin position="353"/>
        <end position="362"/>
    </location>
</feature>
<feature type="domain" description="Phosphatidylinositol-specific phospholipase C X" evidence="3">
    <location>
        <begin position="45"/>
        <end position="194"/>
    </location>
</feature>
<dbReference type="Proteomes" id="UP001583280">
    <property type="component" value="Unassembled WGS sequence"/>
</dbReference>
<evidence type="ECO:0000256" key="1">
    <source>
        <dbReference type="SAM" id="MobiDB-lite"/>
    </source>
</evidence>
<keyword evidence="2" id="KW-0732">Signal</keyword>
<dbReference type="EMBL" id="JAWDJO010000411">
    <property type="protein sequence ID" value="KAL1886041.1"/>
    <property type="molecule type" value="Genomic_DNA"/>
</dbReference>
<evidence type="ECO:0000259" key="3">
    <source>
        <dbReference type="SMART" id="SM00148"/>
    </source>
</evidence>
<dbReference type="Gene3D" id="3.20.20.190">
    <property type="entry name" value="Phosphatidylinositol (PI) phosphodiesterase"/>
    <property type="match status" value="1"/>
</dbReference>
<protein>
    <recommendedName>
        <fullName evidence="3">Phosphatidylinositol-specific phospholipase C X domain-containing protein</fullName>
    </recommendedName>
</protein>
<feature type="chain" id="PRO_5046779834" description="Phosphatidylinositol-specific phospholipase C X domain-containing protein" evidence="2">
    <location>
        <begin position="18"/>
        <end position="368"/>
    </location>
</feature>
<evidence type="ECO:0000256" key="2">
    <source>
        <dbReference type="SAM" id="SignalP"/>
    </source>
</evidence>
<organism evidence="4 5">
    <name type="scientific">Ceratocystis pirilliformis</name>
    <dbReference type="NCBI Taxonomy" id="259994"/>
    <lineage>
        <taxon>Eukaryota</taxon>
        <taxon>Fungi</taxon>
        <taxon>Dikarya</taxon>
        <taxon>Ascomycota</taxon>
        <taxon>Pezizomycotina</taxon>
        <taxon>Sordariomycetes</taxon>
        <taxon>Hypocreomycetidae</taxon>
        <taxon>Microascales</taxon>
        <taxon>Ceratocystidaceae</taxon>
        <taxon>Ceratocystis</taxon>
    </lineage>
</organism>
<dbReference type="Pfam" id="PF00388">
    <property type="entry name" value="PI-PLC-X"/>
    <property type="match status" value="1"/>
</dbReference>
<dbReference type="PANTHER" id="PTHR13593:SF113">
    <property type="entry name" value="SI:DKEY-266F7.9"/>
    <property type="match status" value="1"/>
</dbReference>
<dbReference type="PANTHER" id="PTHR13593">
    <property type="match status" value="1"/>
</dbReference>
<keyword evidence="5" id="KW-1185">Reference proteome</keyword>